<evidence type="ECO:0000256" key="7">
    <source>
        <dbReference type="ARBA" id="ARBA00022490"/>
    </source>
</evidence>
<feature type="domain" description="Mur ligase central" evidence="20">
    <location>
        <begin position="118"/>
        <end position="295"/>
    </location>
</feature>
<evidence type="ECO:0000313" key="22">
    <source>
        <dbReference type="Proteomes" id="UP000199652"/>
    </source>
</evidence>
<dbReference type="NCBIfam" id="TIGR01087">
    <property type="entry name" value="murD"/>
    <property type="match status" value="1"/>
</dbReference>
<comment type="similarity">
    <text evidence="4 17">Belongs to the MurCDEF family.</text>
</comment>
<dbReference type="EC" id="6.3.2.9" evidence="5 17"/>
<evidence type="ECO:0000256" key="8">
    <source>
        <dbReference type="ARBA" id="ARBA00022598"/>
    </source>
</evidence>
<feature type="domain" description="Mur ligase C-terminal" evidence="19">
    <location>
        <begin position="317"/>
        <end position="431"/>
    </location>
</feature>
<dbReference type="PANTHER" id="PTHR43692">
    <property type="entry name" value="UDP-N-ACETYLMURAMOYLALANINE--D-GLUTAMATE LIGASE"/>
    <property type="match status" value="1"/>
</dbReference>
<evidence type="ECO:0000256" key="14">
    <source>
        <dbReference type="ARBA" id="ARBA00030398"/>
    </source>
</evidence>
<comment type="subcellular location">
    <subcellularLocation>
        <location evidence="2 17 18">Cytoplasm</location>
    </subcellularLocation>
</comment>
<dbReference type="Pfam" id="PF08245">
    <property type="entry name" value="Mur_ligase_M"/>
    <property type="match status" value="1"/>
</dbReference>
<dbReference type="PANTHER" id="PTHR43692:SF1">
    <property type="entry name" value="UDP-N-ACETYLMURAMOYLALANINE--D-GLUTAMATE LIGASE"/>
    <property type="match status" value="1"/>
</dbReference>
<evidence type="ECO:0000313" key="21">
    <source>
        <dbReference type="EMBL" id="SDX77180.1"/>
    </source>
</evidence>
<dbReference type="Gene3D" id="3.40.50.720">
    <property type="entry name" value="NAD(P)-binding Rossmann-like Domain"/>
    <property type="match status" value="1"/>
</dbReference>
<keyword evidence="22" id="KW-1185">Reference proteome</keyword>
<evidence type="ECO:0000256" key="10">
    <source>
        <dbReference type="ARBA" id="ARBA00022840"/>
    </source>
</evidence>
<evidence type="ECO:0000256" key="11">
    <source>
        <dbReference type="ARBA" id="ARBA00022960"/>
    </source>
</evidence>
<feature type="binding site" evidence="17">
    <location>
        <begin position="120"/>
        <end position="126"/>
    </location>
    <ligand>
        <name>ATP</name>
        <dbReference type="ChEBI" id="CHEBI:30616"/>
    </ligand>
</feature>
<dbReference type="InterPro" id="IPR036615">
    <property type="entry name" value="Mur_ligase_C_dom_sf"/>
</dbReference>
<dbReference type="Pfam" id="PF21799">
    <property type="entry name" value="MurD-like_N"/>
    <property type="match status" value="1"/>
</dbReference>
<protein>
    <recommendedName>
        <fullName evidence="6 17">UDP-N-acetylmuramoylalanine--D-glutamate ligase</fullName>
        <ecNumber evidence="5 17">6.3.2.9</ecNumber>
    </recommendedName>
    <alternativeName>
        <fullName evidence="15 17">D-glutamic acid-adding enzyme</fullName>
    </alternativeName>
    <alternativeName>
        <fullName evidence="14 17">UDP-N-acetylmuramoyl-L-alanyl-D-glutamate synthetase</fullName>
    </alternativeName>
</protein>
<keyword evidence="8 17" id="KW-0436">Ligase</keyword>
<dbReference type="SUPFAM" id="SSF53623">
    <property type="entry name" value="MurD-like peptide ligases, catalytic domain"/>
    <property type="match status" value="1"/>
</dbReference>
<dbReference type="GO" id="GO:0051301">
    <property type="term" value="P:cell division"/>
    <property type="evidence" value="ECO:0007669"/>
    <property type="project" value="UniProtKB-KW"/>
</dbReference>
<evidence type="ECO:0000256" key="5">
    <source>
        <dbReference type="ARBA" id="ARBA00012212"/>
    </source>
</evidence>
<evidence type="ECO:0000259" key="19">
    <source>
        <dbReference type="Pfam" id="PF02875"/>
    </source>
</evidence>
<accession>A0A1H3EEY4</accession>
<dbReference type="Gene3D" id="3.40.1190.10">
    <property type="entry name" value="Mur-like, catalytic domain"/>
    <property type="match status" value="1"/>
</dbReference>
<proteinExistence type="inferred from homology"/>
<dbReference type="GO" id="GO:0008360">
    <property type="term" value="P:regulation of cell shape"/>
    <property type="evidence" value="ECO:0007669"/>
    <property type="project" value="UniProtKB-KW"/>
</dbReference>
<keyword evidence="11 17" id="KW-0133">Cell shape</keyword>
<dbReference type="STRING" id="1528.SAMN04488579_10732"/>
<evidence type="ECO:0000256" key="13">
    <source>
        <dbReference type="ARBA" id="ARBA00023316"/>
    </source>
</evidence>
<dbReference type="SUPFAM" id="SSF51984">
    <property type="entry name" value="MurCD N-terminal domain"/>
    <property type="match status" value="1"/>
</dbReference>
<dbReference type="SUPFAM" id="SSF53244">
    <property type="entry name" value="MurD-like peptide ligases, peptide-binding domain"/>
    <property type="match status" value="1"/>
</dbReference>
<organism evidence="21 22">
    <name type="scientific">Eubacterium barkeri</name>
    <name type="common">Clostridium barkeri</name>
    <dbReference type="NCBI Taxonomy" id="1528"/>
    <lineage>
        <taxon>Bacteria</taxon>
        <taxon>Bacillati</taxon>
        <taxon>Bacillota</taxon>
        <taxon>Clostridia</taxon>
        <taxon>Eubacteriales</taxon>
        <taxon>Eubacteriaceae</taxon>
        <taxon>Eubacterium</taxon>
    </lineage>
</organism>
<dbReference type="Pfam" id="PF02875">
    <property type="entry name" value="Mur_ligase_C"/>
    <property type="match status" value="1"/>
</dbReference>
<evidence type="ECO:0000256" key="15">
    <source>
        <dbReference type="ARBA" id="ARBA00032324"/>
    </source>
</evidence>
<keyword evidence="17 18" id="KW-0131">Cell cycle</keyword>
<dbReference type="InterPro" id="IPR004101">
    <property type="entry name" value="Mur_ligase_C"/>
</dbReference>
<dbReference type="UniPathway" id="UPA00219"/>
<dbReference type="Gene3D" id="3.90.190.20">
    <property type="entry name" value="Mur ligase, C-terminal domain"/>
    <property type="match status" value="1"/>
</dbReference>
<comment type="function">
    <text evidence="1 17 18">Cell wall formation. Catalyzes the addition of glutamate to the nucleotide precursor UDP-N-acetylmuramoyl-L-alanine (UMA).</text>
</comment>
<dbReference type="RefSeq" id="WP_090244367.1">
    <property type="nucleotide sequence ID" value="NZ_FNOU01000007.1"/>
</dbReference>
<name>A0A1H3EEY4_EUBBA</name>
<reference evidence="22" key="1">
    <citation type="submission" date="2016-10" db="EMBL/GenBank/DDBJ databases">
        <authorList>
            <person name="Varghese N."/>
            <person name="Submissions S."/>
        </authorList>
    </citation>
    <scope>NUCLEOTIDE SEQUENCE [LARGE SCALE GENOMIC DNA]</scope>
    <source>
        <strain evidence="22">VPI 5359</strain>
    </source>
</reference>
<dbReference type="OrthoDB" id="9809796at2"/>
<keyword evidence="7 17" id="KW-0963">Cytoplasm</keyword>
<evidence type="ECO:0000256" key="4">
    <source>
        <dbReference type="ARBA" id="ARBA00010416"/>
    </source>
</evidence>
<evidence type="ECO:0000256" key="12">
    <source>
        <dbReference type="ARBA" id="ARBA00022984"/>
    </source>
</evidence>
<evidence type="ECO:0000256" key="16">
    <source>
        <dbReference type="ARBA" id="ARBA00047632"/>
    </source>
</evidence>
<dbReference type="GO" id="GO:0005524">
    <property type="term" value="F:ATP binding"/>
    <property type="evidence" value="ECO:0007669"/>
    <property type="project" value="UniProtKB-UniRule"/>
</dbReference>
<evidence type="ECO:0000256" key="18">
    <source>
        <dbReference type="RuleBase" id="RU003664"/>
    </source>
</evidence>
<dbReference type="HAMAP" id="MF_00639">
    <property type="entry name" value="MurD"/>
    <property type="match status" value="1"/>
</dbReference>
<keyword evidence="12 17" id="KW-0573">Peptidoglycan synthesis</keyword>
<comment type="pathway">
    <text evidence="3 17 18">Cell wall biogenesis; peptidoglycan biosynthesis.</text>
</comment>
<dbReference type="Proteomes" id="UP000199652">
    <property type="component" value="Unassembled WGS sequence"/>
</dbReference>
<evidence type="ECO:0000256" key="2">
    <source>
        <dbReference type="ARBA" id="ARBA00004496"/>
    </source>
</evidence>
<dbReference type="GO" id="GO:0008764">
    <property type="term" value="F:UDP-N-acetylmuramoylalanine-D-glutamate ligase activity"/>
    <property type="evidence" value="ECO:0007669"/>
    <property type="project" value="UniProtKB-UniRule"/>
</dbReference>
<comment type="catalytic activity">
    <reaction evidence="16 17 18">
        <text>UDP-N-acetyl-alpha-D-muramoyl-L-alanine + D-glutamate + ATP = UDP-N-acetyl-alpha-D-muramoyl-L-alanyl-D-glutamate + ADP + phosphate + H(+)</text>
        <dbReference type="Rhea" id="RHEA:16429"/>
        <dbReference type="ChEBI" id="CHEBI:15378"/>
        <dbReference type="ChEBI" id="CHEBI:29986"/>
        <dbReference type="ChEBI" id="CHEBI:30616"/>
        <dbReference type="ChEBI" id="CHEBI:43474"/>
        <dbReference type="ChEBI" id="CHEBI:83898"/>
        <dbReference type="ChEBI" id="CHEBI:83900"/>
        <dbReference type="ChEBI" id="CHEBI:456216"/>
        <dbReference type="EC" id="6.3.2.9"/>
    </reaction>
</comment>
<sequence>MREKVLVIGAARSGAAVTQALLARGYDVILTDTRDTAAIIKEFPQVEDALAAFSADRVEKMLGEQIDVKVISSINMIVVSPGVPLTIPIIQAAFEKDIPVISEVELGYRLSAAPFIAITGTNGKTTTTTLTGEIFKASGRGTYTVGNIGDPISNYVNDARGEDIFITEISSFQLQTCLTFKPVGAAILNLSPDHLDRHKTLENYYEAKARVFMNQDGADFIVLNADDADVCRIGAMAKSRKIYFSAEKPVDTGVFLENGKVILRDGGDTPVCTVEDIGIKGPHNVMNALAATALAYFGGVSLPVIQRVLKTFSGVEHRQERFATIGGVEYINDSKGTNTNASITALEAMTKPTILLAGGYDKNEDYTEFIGSVKKKVKALILLGATADAIEACARKNGFEAIYRVENYDEAVQKACGLAASGDVVLLSPACASWGMFDNYEDRGRLFKTLAVKYGSQ</sequence>
<evidence type="ECO:0000256" key="1">
    <source>
        <dbReference type="ARBA" id="ARBA00002734"/>
    </source>
</evidence>
<evidence type="ECO:0000256" key="17">
    <source>
        <dbReference type="HAMAP-Rule" id="MF_00639"/>
    </source>
</evidence>
<keyword evidence="10 17" id="KW-0067">ATP-binding</keyword>
<keyword evidence="17 18" id="KW-0132">Cell division</keyword>
<evidence type="ECO:0000256" key="9">
    <source>
        <dbReference type="ARBA" id="ARBA00022741"/>
    </source>
</evidence>
<evidence type="ECO:0000259" key="20">
    <source>
        <dbReference type="Pfam" id="PF08245"/>
    </source>
</evidence>
<dbReference type="GO" id="GO:0005737">
    <property type="term" value="C:cytoplasm"/>
    <property type="evidence" value="ECO:0007669"/>
    <property type="project" value="UniProtKB-SubCell"/>
</dbReference>
<dbReference type="InterPro" id="IPR036565">
    <property type="entry name" value="Mur-like_cat_sf"/>
</dbReference>
<dbReference type="GO" id="GO:0009252">
    <property type="term" value="P:peptidoglycan biosynthetic process"/>
    <property type="evidence" value="ECO:0007669"/>
    <property type="project" value="UniProtKB-UniRule"/>
</dbReference>
<dbReference type="GO" id="GO:0071555">
    <property type="term" value="P:cell wall organization"/>
    <property type="evidence" value="ECO:0007669"/>
    <property type="project" value="UniProtKB-KW"/>
</dbReference>
<dbReference type="AlphaFoldDB" id="A0A1H3EEY4"/>
<keyword evidence="13 17" id="KW-0961">Cell wall biogenesis/degradation</keyword>
<dbReference type="InterPro" id="IPR013221">
    <property type="entry name" value="Mur_ligase_cen"/>
</dbReference>
<keyword evidence="9 17" id="KW-0547">Nucleotide-binding</keyword>
<dbReference type="EMBL" id="FNOU01000007">
    <property type="protein sequence ID" value="SDX77180.1"/>
    <property type="molecule type" value="Genomic_DNA"/>
</dbReference>
<dbReference type="InterPro" id="IPR005762">
    <property type="entry name" value="MurD"/>
</dbReference>
<evidence type="ECO:0000256" key="6">
    <source>
        <dbReference type="ARBA" id="ARBA00015655"/>
    </source>
</evidence>
<gene>
    <name evidence="17" type="primary">murD</name>
    <name evidence="21" type="ORF">SAMN04488579_10732</name>
</gene>
<evidence type="ECO:0000256" key="3">
    <source>
        <dbReference type="ARBA" id="ARBA00004752"/>
    </source>
</evidence>